<dbReference type="EMBL" id="EAAA01001728">
    <property type="status" value="NOT_ANNOTATED_CDS"/>
    <property type="molecule type" value="Genomic_DNA"/>
</dbReference>
<accession>H2XUF9</accession>
<dbReference type="PANTHER" id="PTHR10845:SF259">
    <property type="entry name" value="RGS DOMAIN-CONTAINING PROTEIN-RELATED"/>
    <property type="match status" value="1"/>
</dbReference>
<dbReference type="SUPFAM" id="SSF48097">
    <property type="entry name" value="Regulator of G-protein signaling, RGS"/>
    <property type="match status" value="1"/>
</dbReference>
<reference evidence="2" key="2">
    <citation type="journal article" date="2008" name="Genome Biol.">
        <title>Improved genome assembly and evidence-based global gene model set for the chordate Ciona intestinalis: new insight into intron and operon populations.</title>
        <authorList>
            <person name="Satou Y."/>
            <person name="Mineta K."/>
            <person name="Ogasawara M."/>
            <person name="Sasakura Y."/>
            <person name="Shoguchi E."/>
            <person name="Ueno K."/>
            <person name="Yamada L."/>
            <person name="Matsumoto J."/>
            <person name="Wasserscheid J."/>
            <person name="Dewar K."/>
            <person name="Wiley G.B."/>
            <person name="Macmil S.L."/>
            <person name="Roe B.A."/>
            <person name="Zeller R.W."/>
            <person name="Hastings K.E."/>
            <person name="Lemaire P."/>
            <person name="Lindquist E."/>
            <person name="Endo T."/>
            <person name="Hotta K."/>
            <person name="Inaba K."/>
        </authorList>
    </citation>
    <scope>NUCLEOTIDE SEQUENCE [LARGE SCALE GENOMIC DNA]</scope>
    <source>
        <strain evidence="2">wild type</strain>
    </source>
</reference>
<dbReference type="PANTHER" id="PTHR10845">
    <property type="entry name" value="REGULATOR OF G PROTEIN SIGNALING"/>
    <property type="match status" value="1"/>
</dbReference>
<dbReference type="Ensembl" id="ENSCINT00000030851.1">
    <property type="protein sequence ID" value="ENSCINP00000033293.1"/>
    <property type="gene ID" value="ENSCING00000021001.1"/>
</dbReference>
<dbReference type="HOGENOM" id="CLU_1590119_0_0_1"/>
<dbReference type="InterPro" id="IPR044926">
    <property type="entry name" value="RGS_subdomain_2"/>
</dbReference>
<dbReference type="GeneTree" id="ENSGT00940000154416"/>
<dbReference type="SMART" id="SM00315">
    <property type="entry name" value="RGS"/>
    <property type="match status" value="1"/>
</dbReference>
<feature type="domain" description="RGS" evidence="1">
    <location>
        <begin position="50"/>
        <end position="160"/>
    </location>
</feature>
<dbReference type="STRING" id="7719.ENSCINP00000033293"/>
<name>H2XUF9_CIOIN</name>
<dbReference type="Gene3D" id="1.10.167.10">
    <property type="entry name" value="Regulator of G-protein Signalling 4, domain 2"/>
    <property type="match status" value="1"/>
</dbReference>
<reference evidence="3" key="1">
    <citation type="journal article" date="2002" name="Science">
        <title>The draft genome of Ciona intestinalis: insights into chordate and vertebrate origins.</title>
        <authorList>
            <person name="Dehal P."/>
            <person name="Satou Y."/>
            <person name="Campbell R.K."/>
            <person name="Chapman J."/>
            <person name="Degnan B."/>
            <person name="De Tomaso A."/>
            <person name="Davidson B."/>
            <person name="Di Gregorio A."/>
            <person name="Gelpke M."/>
            <person name="Goodstein D.M."/>
            <person name="Harafuji N."/>
            <person name="Hastings K.E."/>
            <person name="Ho I."/>
            <person name="Hotta K."/>
            <person name="Huang W."/>
            <person name="Kawashima T."/>
            <person name="Lemaire P."/>
            <person name="Martinez D."/>
            <person name="Meinertzhagen I.A."/>
            <person name="Necula S."/>
            <person name="Nonaka M."/>
            <person name="Putnam N."/>
            <person name="Rash S."/>
            <person name="Saiga H."/>
            <person name="Satake M."/>
            <person name="Terry A."/>
            <person name="Yamada L."/>
            <person name="Wang H.G."/>
            <person name="Awazu S."/>
            <person name="Azumi K."/>
            <person name="Boore J."/>
            <person name="Branno M."/>
            <person name="Chin-Bow S."/>
            <person name="DeSantis R."/>
            <person name="Doyle S."/>
            <person name="Francino P."/>
            <person name="Keys D.N."/>
            <person name="Haga S."/>
            <person name="Hayashi H."/>
            <person name="Hino K."/>
            <person name="Imai K.S."/>
            <person name="Inaba K."/>
            <person name="Kano S."/>
            <person name="Kobayashi K."/>
            <person name="Kobayashi M."/>
            <person name="Lee B.I."/>
            <person name="Makabe K.W."/>
            <person name="Manohar C."/>
            <person name="Matassi G."/>
            <person name="Medina M."/>
            <person name="Mochizuki Y."/>
            <person name="Mount S."/>
            <person name="Morishita T."/>
            <person name="Miura S."/>
            <person name="Nakayama A."/>
            <person name="Nishizaka S."/>
            <person name="Nomoto H."/>
            <person name="Ohta F."/>
            <person name="Oishi K."/>
            <person name="Rigoutsos I."/>
            <person name="Sano M."/>
            <person name="Sasaki A."/>
            <person name="Sasakura Y."/>
            <person name="Shoguchi E."/>
            <person name="Shin-i T."/>
            <person name="Spagnuolo A."/>
            <person name="Stainier D."/>
            <person name="Suzuki M.M."/>
            <person name="Tassy O."/>
            <person name="Takatori N."/>
            <person name="Tokuoka M."/>
            <person name="Yagi K."/>
            <person name="Yoshizaki F."/>
            <person name="Wada S."/>
            <person name="Zhang C."/>
            <person name="Hyatt P.D."/>
            <person name="Larimer F."/>
            <person name="Detter C."/>
            <person name="Doggett N."/>
            <person name="Glavina T."/>
            <person name="Hawkins T."/>
            <person name="Richardson P."/>
            <person name="Lucas S."/>
            <person name="Kohara Y."/>
            <person name="Levine M."/>
            <person name="Satoh N."/>
            <person name="Rokhsar D.S."/>
        </authorList>
    </citation>
    <scope>NUCLEOTIDE SEQUENCE [LARGE SCALE GENOMIC DNA]</scope>
</reference>
<reference evidence="2" key="4">
    <citation type="submission" date="2025-09" db="UniProtKB">
        <authorList>
            <consortium name="Ensembl"/>
        </authorList>
    </citation>
    <scope>IDENTIFICATION</scope>
</reference>
<dbReference type="InterPro" id="IPR016137">
    <property type="entry name" value="RGS"/>
</dbReference>
<evidence type="ECO:0000313" key="2">
    <source>
        <dbReference type="Ensembl" id="ENSCINP00000033293.1"/>
    </source>
</evidence>
<dbReference type="Pfam" id="PF00615">
    <property type="entry name" value="RGS"/>
    <property type="match status" value="1"/>
</dbReference>
<dbReference type="PROSITE" id="PS50132">
    <property type="entry name" value="RGS"/>
    <property type="match status" value="1"/>
</dbReference>
<dbReference type="Proteomes" id="UP000008144">
    <property type="component" value="Chromosome 3"/>
</dbReference>
<dbReference type="PRINTS" id="PR01301">
    <property type="entry name" value="RGSPROTEIN"/>
</dbReference>
<evidence type="ECO:0000259" key="1">
    <source>
        <dbReference type="PROSITE" id="PS50132"/>
    </source>
</evidence>
<dbReference type="InterPro" id="IPR036305">
    <property type="entry name" value="RGS_sf"/>
</dbReference>
<proteinExistence type="predicted"/>
<dbReference type="OMA" id="EFRKCKC"/>
<dbReference type="InParanoid" id="H2XUF9"/>
<reference evidence="2" key="3">
    <citation type="submission" date="2025-08" db="UniProtKB">
        <authorList>
            <consortium name="Ensembl"/>
        </authorList>
    </citation>
    <scope>IDENTIFICATION</scope>
</reference>
<sequence>SREKSQASPKTINPPKSISTGWLLNQLKRTTSLRKTEVKTCEHCVYSSQTLAEVLKRKGGATAFRIFLESEFSDENIHFYLDVEAYKQVRGGRRHKMATKIFEQYLIENSPSEVNIDAKTRAATKSGLASSDSSIFDLAQERIFKLMETDSFRRFQISEFRKCKCSSR</sequence>
<dbReference type="AlphaFoldDB" id="H2XUF9"/>
<dbReference type="FunFam" id="1.10.167.10:FF:000001">
    <property type="entry name" value="Putative regulator of g-protein signaling 12"/>
    <property type="match status" value="1"/>
</dbReference>
<keyword evidence="3" id="KW-1185">Reference proteome</keyword>
<organism evidence="2 3">
    <name type="scientific">Ciona intestinalis</name>
    <name type="common">Transparent sea squirt</name>
    <name type="synonym">Ascidia intestinalis</name>
    <dbReference type="NCBI Taxonomy" id="7719"/>
    <lineage>
        <taxon>Eukaryota</taxon>
        <taxon>Metazoa</taxon>
        <taxon>Chordata</taxon>
        <taxon>Tunicata</taxon>
        <taxon>Ascidiacea</taxon>
        <taxon>Phlebobranchia</taxon>
        <taxon>Cionidae</taxon>
        <taxon>Ciona</taxon>
    </lineage>
</organism>
<protein>
    <recommendedName>
        <fullName evidence="1">RGS domain-containing protein</fullName>
    </recommendedName>
</protein>
<evidence type="ECO:0000313" key="3">
    <source>
        <dbReference type="Proteomes" id="UP000008144"/>
    </source>
</evidence>